<comment type="caution">
    <text evidence="1">The sequence shown here is derived from an EMBL/GenBank/DDBJ whole genome shotgun (WGS) entry which is preliminary data.</text>
</comment>
<dbReference type="Proteomes" id="UP000488956">
    <property type="component" value="Unassembled WGS sequence"/>
</dbReference>
<evidence type="ECO:0000313" key="4">
    <source>
        <dbReference type="Proteomes" id="UP000488956"/>
    </source>
</evidence>
<evidence type="ECO:0000313" key="1">
    <source>
        <dbReference type="EMBL" id="KAE8991599.1"/>
    </source>
</evidence>
<proteinExistence type="predicted"/>
<evidence type="ECO:0000313" key="3">
    <source>
        <dbReference type="Proteomes" id="UP000460718"/>
    </source>
</evidence>
<dbReference type="EMBL" id="QXFW01001387">
    <property type="protein sequence ID" value="KAE8991599.1"/>
    <property type="molecule type" value="Genomic_DNA"/>
</dbReference>
<organism evidence="1 3">
    <name type="scientific">Phytophthora fragariae</name>
    <dbReference type="NCBI Taxonomy" id="53985"/>
    <lineage>
        <taxon>Eukaryota</taxon>
        <taxon>Sar</taxon>
        <taxon>Stramenopiles</taxon>
        <taxon>Oomycota</taxon>
        <taxon>Peronosporomycetes</taxon>
        <taxon>Peronosporales</taxon>
        <taxon>Peronosporaceae</taxon>
        <taxon>Phytophthora</taxon>
    </lineage>
</organism>
<dbReference type="EMBL" id="QXFX01001846">
    <property type="protein sequence ID" value="KAE9083948.1"/>
    <property type="molecule type" value="Genomic_DNA"/>
</dbReference>
<gene>
    <name evidence="2" type="ORF">PF010_g21029</name>
    <name evidence="1" type="ORF">PF011_g17890</name>
</gene>
<dbReference type="Proteomes" id="UP000460718">
    <property type="component" value="Unassembled WGS sequence"/>
</dbReference>
<evidence type="ECO:0000313" key="2">
    <source>
        <dbReference type="EMBL" id="KAE9083948.1"/>
    </source>
</evidence>
<sequence length="86" mass="9602">MPPDEEPPPYPGNSTQRMACERAIPTLSLQQQAGTKHVQIRSEGGVEDDEPVIPRLPPLRQVMRPRGKRLTPAQEKFLSTRARGTC</sequence>
<accession>A0A6A3J8S3</accession>
<name>A0A6A3J8S3_9STRA</name>
<dbReference type="AlphaFoldDB" id="A0A6A3J8S3"/>
<protein>
    <submittedName>
        <fullName evidence="1">Uncharacterized protein</fullName>
    </submittedName>
</protein>
<reference evidence="3 4" key="1">
    <citation type="submission" date="2018-09" db="EMBL/GenBank/DDBJ databases">
        <title>Genomic investigation of the strawberry pathogen Phytophthora fragariae indicates pathogenicity is determined by transcriptional variation in three key races.</title>
        <authorList>
            <person name="Adams T.M."/>
            <person name="Armitage A.D."/>
            <person name="Sobczyk M.K."/>
            <person name="Bates H.J."/>
            <person name="Dunwell J.M."/>
            <person name="Nellist C.F."/>
            <person name="Harrison R.J."/>
        </authorList>
    </citation>
    <scope>NUCLEOTIDE SEQUENCE [LARGE SCALE GENOMIC DNA]</scope>
    <source>
        <strain evidence="2 4">ONT-3</strain>
        <strain evidence="1 3">SCRP245</strain>
    </source>
</reference>